<dbReference type="PANTHER" id="PTHR33171">
    <property type="entry name" value="LAR_N DOMAIN-CONTAINING PROTEIN"/>
    <property type="match status" value="1"/>
</dbReference>
<dbReference type="InterPro" id="IPR047926">
    <property type="entry name" value="Ni_dep_LarA"/>
</dbReference>
<dbReference type="InterPro" id="IPR018657">
    <property type="entry name" value="LarA-like_N"/>
</dbReference>
<proteinExistence type="predicted"/>
<dbReference type="Gene3D" id="3.40.50.11440">
    <property type="match status" value="1"/>
</dbReference>
<feature type="domain" description="LarA-like N-terminal" evidence="1">
    <location>
        <begin position="20"/>
        <end position="216"/>
    </location>
</feature>
<evidence type="ECO:0000259" key="1">
    <source>
        <dbReference type="Pfam" id="PF09861"/>
    </source>
</evidence>
<dbReference type="EMBL" id="JACDUS010000014">
    <property type="protein sequence ID" value="MBA2882902.1"/>
    <property type="molecule type" value="Genomic_DNA"/>
</dbReference>
<dbReference type="InterPro" id="IPR043166">
    <property type="entry name" value="LarA-like_C"/>
</dbReference>
<dbReference type="Gene3D" id="3.90.226.30">
    <property type="match status" value="1"/>
</dbReference>
<dbReference type="InterPro" id="IPR048068">
    <property type="entry name" value="LarA-like"/>
</dbReference>
<name>A0A7W0HM22_9BACT</name>
<evidence type="ECO:0000313" key="3">
    <source>
        <dbReference type="Proteomes" id="UP000525298"/>
    </source>
</evidence>
<reference evidence="2 3" key="1">
    <citation type="submission" date="2020-07" db="EMBL/GenBank/DDBJ databases">
        <title>Genomic Encyclopedia of Type Strains, Phase IV (KMG-IV): sequencing the most valuable type-strain genomes for metagenomic binning, comparative biology and taxonomic classification.</title>
        <authorList>
            <person name="Goeker M."/>
        </authorList>
    </citation>
    <scope>NUCLEOTIDE SEQUENCE [LARGE SCALE GENOMIC DNA]</scope>
    <source>
        <strain evidence="2 3">DSM 17721</strain>
    </source>
</reference>
<dbReference type="Pfam" id="PF09861">
    <property type="entry name" value="Lar_N"/>
    <property type="match status" value="1"/>
</dbReference>
<gene>
    <name evidence="2" type="ORF">HNR65_003258</name>
</gene>
<sequence length="450" mass="49582">MNLFKTQRKVPAMEIKLPWGQSLTTLQLPDTWHVHMPERVDISGQNRQSCADIVEAALANPEGTGSISEKNLSNKRVLIIVDDNTRPTPAHEFFHLIFQHLQQAGADAKNIHVMPALGIHTAMRREEMAEKIGEENLNKINWSNPDAFDPATHHDFGTTGRGTPVRLNREVAAADLIVLVGMIEPHLWAGFGGGMKNLFPGVAAAEAIGAHHGMIAEPPYLFNRVGMAPDENTFRRDLEETRDLVPGEIFVVNVLLDENQQIAAAFAGEALAAHRKGIECNKNIAGISLPHPMDAVIVNSHPMDINFKQSMKCVGNALPALGPGGVIMGFLRAARGLDDIPLPDKPPPLSVLRTILKLVGKSNVMGFLNVMKKGLNVEERFLTYYSMRLIREYRMFFHVPSLSEKEIRHLGFFHACGRPQEAIDRGAAKLKKDAHVAVFPDGGATFPIMK</sequence>
<dbReference type="NCBIfam" id="NF033504">
    <property type="entry name" value="Ni_dep_LarA"/>
    <property type="match status" value="1"/>
</dbReference>
<dbReference type="AlphaFoldDB" id="A0A7W0HM22"/>
<evidence type="ECO:0000313" key="2">
    <source>
        <dbReference type="EMBL" id="MBA2882902.1"/>
    </source>
</evidence>
<comment type="caution">
    <text evidence="2">The sequence shown here is derived from an EMBL/GenBank/DDBJ whole genome shotgun (WGS) entry which is preliminary data.</text>
</comment>
<dbReference type="Proteomes" id="UP000525298">
    <property type="component" value="Unassembled WGS sequence"/>
</dbReference>
<dbReference type="GO" id="GO:0050043">
    <property type="term" value="F:lactate racemase activity"/>
    <property type="evidence" value="ECO:0007669"/>
    <property type="project" value="InterPro"/>
</dbReference>
<accession>A0A7W0HM22</accession>
<dbReference type="PANTHER" id="PTHR33171:SF17">
    <property type="entry name" value="LARA-LIKE N-TERMINAL DOMAIN-CONTAINING PROTEIN"/>
    <property type="match status" value="1"/>
</dbReference>
<protein>
    <submittedName>
        <fullName evidence="2">Nickel-dependent lactate racemase</fullName>
    </submittedName>
</protein>
<organism evidence="2 3">
    <name type="scientific">Desulfosalsimonas propionicica</name>
    <dbReference type="NCBI Taxonomy" id="332175"/>
    <lineage>
        <taxon>Bacteria</taxon>
        <taxon>Pseudomonadati</taxon>
        <taxon>Thermodesulfobacteriota</taxon>
        <taxon>Desulfobacteria</taxon>
        <taxon>Desulfobacterales</taxon>
        <taxon>Desulfosalsimonadaceae</taxon>
        <taxon>Desulfosalsimonas</taxon>
    </lineage>
</organism>
<keyword evidence="3" id="KW-1185">Reference proteome</keyword>
<dbReference type="RefSeq" id="WP_232364811.1">
    <property type="nucleotide sequence ID" value="NZ_JACDUS010000014.1"/>
</dbReference>